<comment type="similarity">
    <text evidence="2">Belongs to the binding-protein-dependent transport system permease family. HisMQ subfamily.</text>
</comment>
<evidence type="ECO:0000256" key="9">
    <source>
        <dbReference type="RuleBase" id="RU363032"/>
    </source>
</evidence>
<keyword evidence="4" id="KW-1003">Cell membrane</keyword>
<dbReference type="Pfam" id="PF00528">
    <property type="entry name" value="BPD_transp_1"/>
    <property type="match status" value="1"/>
</dbReference>
<evidence type="ECO:0000256" key="7">
    <source>
        <dbReference type="ARBA" id="ARBA00022989"/>
    </source>
</evidence>
<dbReference type="PANTHER" id="PTHR30614:SF37">
    <property type="entry name" value="AMINO-ACID ABC TRANSPORTER PERMEASE PROTEIN YHDX-RELATED"/>
    <property type="match status" value="1"/>
</dbReference>
<dbReference type="GO" id="GO:0006865">
    <property type="term" value="P:amino acid transport"/>
    <property type="evidence" value="ECO:0007669"/>
    <property type="project" value="UniProtKB-KW"/>
</dbReference>
<feature type="transmembrane region" description="Helical" evidence="9">
    <location>
        <begin position="15"/>
        <end position="37"/>
    </location>
</feature>
<dbReference type="GO" id="GO:0022857">
    <property type="term" value="F:transmembrane transporter activity"/>
    <property type="evidence" value="ECO:0007669"/>
    <property type="project" value="InterPro"/>
</dbReference>
<keyword evidence="3 9" id="KW-0813">Transport</keyword>
<keyword evidence="7 9" id="KW-1133">Transmembrane helix</keyword>
<dbReference type="AlphaFoldDB" id="A0A7Z0D124"/>
<feature type="domain" description="ABC transmembrane type-1" evidence="10">
    <location>
        <begin position="11"/>
        <end position="199"/>
    </location>
</feature>
<evidence type="ECO:0000256" key="8">
    <source>
        <dbReference type="ARBA" id="ARBA00023136"/>
    </source>
</evidence>
<dbReference type="InterPro" id="IPR010065">
    <property type="entry name" value="AA_ABC_transptr_permease_3TM"/>
</dbReference>
<dbReference type="Proteomes" id="UP000539111">
    <property type="component" value="Unassembled WGS sequence"/>
</dbReference>
<evidence type="ECO:0000256" key="2">
    <source>
        <dbReference type="ARBA" id="ARBA00010072"/>
    </source>
</evidence>
<dbReference type="GO" id="GO:0043190">
    <property type="term" value="C:ATP-binding cassette (ABC) transporter complex"/>
    <property type="evidence" value="ECO:0007669"/>
    <property type="project" value="InterPro"/>
</dbReference>
<proteinExistence type="inferred from homology"/>
<protein>
    <submittedName>
        <fullName evidence="11">Glutamate transport system permease protein</fullName>
    </submittedName>
</protein>
<evidence type="ECO:0000256" key="1">
    <source>
        <dbReference type="ARBA" id="ARBA00004651"/>
    </source>
</evidence>
<organism evidence="11 12">
    <name type="scientific">Spelaeicoccus albus</name>
    <dbReference type="NCBI Taxonomy" id="1280376"/>
    <lineage>
        <taxon>Bacteria</taxon>
        <taxon>Bacillati</taxon>
        <taxon>Actinomycetota</taxon>
        <taxon>Actinomycetes</taxon>
        <taxon>Micrococcales</taxon>
        <taxon>Brevibacteriaceae</taxon>
        <taxon>Spelaeicoccus</taxon>
    </lineage>
</organism>
<dbReference type="CDD" id="cd06261">
    <property type="entry name" value="TM_PBP2"/>
    <property type="match status" value="1"/>
</dbReference>
<dbReference type="Gene3D" id="1.10.3720.10">
    <property type="entry name" value="MetI-like"/>
    <property type="match status" value="1"/>
</dbReference>
<dbReference type="SUPFAM" id="SSF161098">
    <property type="entry name" value="MetI-like"/>
    <property type="match status" value="1"/>
</dbReference>
<evidence type="ECO:0000256" key="3">
    <source>
        <dbReference type="ARBA" id="ARBA00022448"/>
    </source>
</evidence>
<gene>
    <name evidence="11" type="ORF">BJY26_000524</name>
</gene>
<sequence>MTYLADFAGAFGLTIRISAFAFAMALILGTIVALCRVSAIPPLRAVGTFYVEVVRNIPLLVLLILIVFALPEAGVKFTIENSAIIGLGIYEASYVCEAVRSGINSIPLGQAEAARAIGLPTKGVLGHVIVPQALRSVVQPLGNIAIATVLNSSLAAAVGVVELTGVANILSSQSSHVIVLFIGDGAAYFALTLVVGFLAGRLDKKVAIRR</sequence>
<keyword evidence="8 9" id="KW-0472">Membrane</keyword>
<name>A0A7Z0D124_9MICO</name>
<feature type="transmembrane region" description="Helical" evidence="9">
    <location>
        <begin position="177"/>
        <end position="200"/>
    </location>
</feature>
<evidence type="ECO:0000256" key="5">
    <source>
        <dbReference type="ARBA" id="ARBA00022692"/>
    </source>
</evidence>
<dbReference type="PROSITE" id="PS50928">
    <property type="entry name" value="ABC_TM1"/>
    <property type="match status" value="1"/>
</dbReference>
<dbReference type="PANTHER" id="PTHR30614">
    <property type="entry name" value="MEMBRANE COMPONENT OF AMINO ACID ABC TRANSPORTER"/>
    <property type="match status" value="1"/>
</dbReference>
<keyword evidence="6" id="KW-0029">Amino-acid transport</keyword>
<reference evidence="11 12" key="1">
    <citation type="submission" date="2020-07" db="EMBL/GenBank/DDBJ databases">
        <title>Sequencing the genomes of 1000 actinobacteria strains.</title>
        <authorList>
            <person name="Klenk H.-P."/>
        </authorList>
    </citation>
    <scope>NUCLEOTIDE SEQUENCE [LARGE SCALE GENOMIC DNA]</scope>
    <source>
        <strain evidence="11 12">DSM 26341</strain>
    </source>
</reference>
<evidence type="ECO:0000259" key="10">
    <source>
        <dbReference type="PROSITE" id="PS50928"/>
    </source>
</evidence>
<keyword evidence="5 9" id="KW-0812">Transmembrane</keyword>
<evidence type="ECO:0000313" key="12">
    <source>
        <dbReference type="Proteomes" id="UP000539111"/>
    </source>
</evidence>
<dbReference type="RefSeq" id="WP_179425414.1">
    <property type="nucleotide sequence ID" value="NZ_JACBZP010000001.1"/>
</dbReference>
<evidence type="ECO:0000256" key="6">
    <source>
        <dbReference type="ARBA" id="ARBA00022970"/>
    </source>
</evidence>
<dbReference type="NCBIfam" id="TIGR01726">
    <property type="entry name" value="HEQRo_perm_3TM"/>
    <property type="match status" value="1"/>
</dbReference>
<feature type="transmembrane region" description="Helical" evidence="9">
    <location>
        <begin position="49"/>
        <end position="70"/>
    </location>
</feature>
<comment type="subcellular location">
    <subcellularLocation>
        <location evidence="1 9">Cell membrane</location>
        <topology evidence="1 9">Multi-pass membrane protein</topology>
    </subcellularLocation>
</comment>
<dbReference type="InterPro" id="IPR043429">
    <property type="entry name" value="ArtM/GltK/GlnP/TcyL/YhdX-like"/>
</dbReference>
<dbReference type="EMBL" id="JACBZP010000001">
    <property type="protein sequence ID" value="NYI66218.1"/>
    <property type="molecule type" value="Genomic_DNA"/>
</dbReference>
<comment type="caution">
    <text evidence="11">The sequence shown here is derived from an EMBL/GenBank/DDBJ whole genome shotgun (WGS) entry which is preliminary data.</text>
</comment>
<dbReference type="InterPro" id="IPR000515">
    <property type="entry name" value="MetI-like"/>
</dbReference>
<evidence type="ECO:0000313" key="11">
    <source>
        <dbReference type="EMBL" id="NYI66218.1"/>
    </source>
</evidence>
<accession>A0A7Z0D124</accession>
<dbReference type="InterPro" id="IPR035906">
    <property type="entry name" value="MetI-like_sf"/>
</dbReference>
<keyword evidence="12" id="KW-1185">Reference proteome</keyword>
<evidence type="ECO:0000256" key="4">
    <source>
        <dbReference type="ARBA" id="ARBA00022475"/>
    </source>
</evidence>